<evidence type="ECO:0000256" key="6">
    <source>
        <dbReference type="SAM" id="MobiDB-lite"/>
    </source>
</evidence>
<dbReference type="InterPro" id="IPR037045">
    <property type="entry name" value="S8pro/Inhibitor_I9_sf"/>
</dbReference>
<comment type="similarity">
    <text evidence="1 5">Belongs to the peptidase S8 family.</text>
</comment>
<feature type="region of interest" description="Disordered" evidence="6">
    <location>
        <begin position="279"/>
        <end position="298"/>
    </location>
</feature>
<organism evidence="11 12">
    <name type="scientific">Nocardioides fonticola</name>
    <dbReference type="NCBI Taxonomy" id="450363"/>
    <lineage>
        <taxon>Bacteria</taxon>
        <taxon>Bacillati</taxon>
        <taxon>Actinomycetota</taxon>
        <taxon>Actinomycetes</taxon>
        <taxon>Propionibacteriales</taxon>
        <taxon>Nocardioidaceae</taxon>
        <taxon>Nocardioides</taxon>
    </lineage>
</organism>
<evidence type="ECO:0000259" key="10">
    <source>
        <dbReference type="Pfam" id="PF05922"/>
    </source>
</evidence>
<dbReference type="EMBL" id="BAAAZH010000024">
    <property type="protein sequence ID" value="GAA4123744.1"/>
    <property type="molecule type" value="Genomic_DNA"/>
</dbReference>
<evidence type="ECO:0000256" key="5">
    <source>
        <dbReference type="PROSITE-ProRule" id="PRU01240"/>
    </source>
</evidence>
<comment type="caution">
    <text evidence="11">The sequence shown here is derived from an EMBL/GenBank/DDBJ whole genome shotgun (WGS) entry which is preliminary data.</text>
</comment>
<dbReference type="InterPro" id="IPR036852">
    <property type="entry name" value="Peptidase_S8/S53_dom_sf"/>
</dbReference>
<dbReference type="PROSITE" id="PS51892">
    <property type="entry name" value="SUBTILASE"/>
    <property type="match status" value="1"/>
</dbReference>
<feature type="region of interest" description="Disordered" evidence="6">
    <location>
        <begin position="207"/>
        <end position="227"/>
    </location>
</feature>
<feature type="chain" id="PRO_5046535130" description="Serine protease" evidence="7">
    <location>
        <begin position="40"/>
        <end position="1004"/>
    </location>
</feature>
<evidence type="ECO:0000256" key="1">
    <source>
        <dbReference type="ARBA" id="ARBA00011073"/>
    </source>
</evidence>
<dbReference type="Gene3D" id="3.50.30.30">
    <property type="match status" value="1"/>
</dbReference>
<proteinExistence type="inferred from homology"/>
<dbReference type="Gene3D" id="3.40.50.200">
    <property type="entry name" value="Peptidase S8/S53 domain"/>
    <property type="match status" value="1"/>
</dbReference>
<keyword evidence="4 5" id="KW-0720">Serine protease</keyword>
<keyword evidence="7" id="KW-0732">Signal</keyword>
<dbReference type="InterPro" id="IPR000209">
    <property type="entry name" value="Peptidase_S8/S53_dom"/>
</dbReference>
<dbReference type="SUPFAM" id="SSF54897">
    <property type="entry name" value="Protease propeptides/inhibitors"/>
    <property type="match status" value="1"/>
</dbReference>
<dbReference type="Pfam" id="PF02225">
    <property type="entry name" value="PA"/>
    <property type="match status" value="1"/>
</dbReference>
<evidence type="ECO:0000256" key="3">
    <source>
        <dbReference type="ARBA" id="ARBA00022801"/>
    </source>
</evidence>
<name>A0ABP7XQC3_9ACTN</name>
<dbReference type="Pfam" id="PF00082">
    <property type="entry name" value="Peptidase_S8"/>
    <property type="match status" value="1"/>
</dbReference>
<dbReference type="InterPro" id="IPR010259">
    <property type="entry name" value="S8pro/Inhibitor_I9"/>
</dbReference>
<feature type="domain" description="PA" evidence="9">
    <location>
        <begin position="447"/>
        <end position="531"/>
    </location>
</feature>
<evidence type="ECO:0000259" key="8">
    <source>
        <dbReference type="Pfam" id="PF00082"/>
    </source>
</evidence>
<evidence type="ECO:0008006" key="13">
    <source>
        <dbReference type="Google" id="ProtNLM"/>
    </source>
</evidence>
<keyword evidence="2 5" id="KW-0645">Protease</keyword>
<protein>
    <recommendedName>
        <fullName evidence="13">Serine protease</fullName>
    </recommendedName>
</protein>
<dbReference type="SUPFAM" id="SSF52743">
    <property type="entry name" value="Subtilisin-like"/>
    <property type="match status" value="1"/>
</dbReference>
<dbReference type="Gene3D" id="3.30.70.80">
    <property type="entry name" value="Peptidase S8 propeptide/proteinase inhibitor I9"/>
    <property type="match status" value="1"/>
</dbReference>
<feature type="region of interest" description="Disordered" evidence="6">
    <location>
        <begin position="68"/>
        <end position="87"/>
    </location>
</feature>
<feature type="active site" description="Charge relay system" evidence="5">
    <location>
        <position position="193"/>
    </location>
</feature>
<dbReference type="InterPro" id="IPR003137">
    <property type="entry name" value="PA_domain"/>
</dbReference>
<accession>A0ABP7XQC3</accession>
<feature type="domain" description="Inhibitor I9" evidence="10">
    <location>
        <begin position="54"/>
        <end position="154"/>
    </location>
</feature>
<evidence type="ECO:0000256" key="2">
    <source>
        <dbReference type="ARBA" id="ARBA00022670"/>
    </source>
</evidence>
<dbReference type="CDD" id="cd02120">
    <property type="entry name" value="PA_subtilisin_like"/>
    <property type="match status" value="1"/>
</dbReference>
<dbReference type="InterPro" id="IPR023828">
    <property type="entry name" value="Peptidase_S8_Ser-AS"/>
</dbReference>
<dbReference type="InterPro" id="IPR034197">
    <property type="entry name" value="Peptidases_S8_3"/>
</dbReference>
<dbReference type="PROSITE" id="PS00138">
    <property type="entry name" value="SUBTILASE_SER"/>
    <property type="match status" value="1"/>
</dbReference>
<dbReference type="Proteomes" id="UP001501495">
    <property type="component" value="Unassembled WGS sequence"/>
</dbReference>
<feature type="domain" description="Peptidase S8/S53" evidence="8">
    <location>
        <begin position="184"/>
        <end position="665"/>
    </location>
</feature>
<keyword evidence="12" id="KW-1185">Reference proteome</keyword>
<dbReference type="InterPro" id="IPR045051">
    <property type="entry name" value="SBT"/>
</dbReference>
<evidence type="ECO:0000259" key="9">
    <source>
        <dbReference type="Pfam" id="PF02225"/>
    </source>
</evidence>
<dbReference type="InterPro" id="IPR015500">
    <property type="entry name" value="Peptidase_S8_subtilisin-rel"/>
</dbReference>
<dbReference type="CDD" id="cd04852">
    <property type="entry name" value="Peptidases_S8_3"/>
    <property type="match status" value="1"/>
</dbReference>
<dbReference type="PANTHER" id="PTHR10795">
    <property type="entry name" value="PROPROTEIN CONVERTASE SUBTILISIN/KEXIN"/>
    <property type="match status" value="1"/>
</dbReference>
<dbReference type="Pfam" id="PF05922">
    <property type="entry name" value="Inhibitor_I9"/>
    <property type="match status" value="1"/>
</dbReference>
<dbReference type="PRINTS" id="PR00723">
    <property type="entry name" value="SUBTILISIN"/>
</dbReference>
<keyword evidence="3 5" id="KW-0378">Hydrolase</keyword>
<dbReference type="Gene3D" id="2.60.120.380">
    <property type="match status" value="1"/>
</dbReference>
<sequence length="1004" mass="102413">MSDLPRGMRKRGALAGLALTSAAALGLAGLSAVTTATEAAPSGTAASQFSAGRYVVVLRQPGAAAYRGGTKGMAPTSPAATGRSFRPTAETTRTYARYLAERQSSVASSVGARIDTRYTTAISGFAADLTHDQALALSQDRRVMLVEKDTLQHLDSYETTPDYFGLTGSKGLWKKEAGGRDKAGSGVVVGVLDTGIWPESASFKGTKLSAKPTGPWDATQVGSTTRMEKSDGTLFTGACETGPEWAADTCSTKIVGARFYDQGFLDQVGGESGLAETEYLSPRDGDGHGSHTASTAAGDPVAKTTVVGTTYRDLAGMAPGASIAAYKVCWSGADPDDDGCTTSDILAAIDDAIGDNVDVINFSVGGGASPNVGADDLAYEGAAEAGIFVAASAGNSGPGATTLDHAGPWLTTVAASSSYAAENTVKLGNGVKLAGASLAAKPVPSTPLVDAAASGLPDATDAKLCAPDSLDPTKVTGKIVVCLRGVYARTDKSLEVKRAGGVAMVLINPTPNSLDADAHEIPTIHLSDVDGPKVFDYLASAGSKATASFILGNKVGVTPVPQIAGFSSRGPTEVAGGDILKPDIAAPGVSVLAAVAPPTNHGRDYDFLSGTSMASPHIAGLAAFLQGKHPKWTPMQIKSAMMTTATNTRTEDNKANTDVFAQGAGEVDPAKFFNPGLFVTSTPREWQGFLAQQGYDTGVAPIDANEINTPALAEGAAAGPATFTRTFQATRTGTWTISSSVPGFTLKTTPSKITSKRAGDLITVDFTFTRTDAPLAEYATGYVSLNGPTKLRLPTAIRPVAVDAPADVAGTGTTGSATVDITPGITGTLPLTLTGLAKAQSVTDAVATGDDYLECVTIPADTSFARFDLDATDANADLDLFVYTSDSCDPADITGEAGTSATSSSDERLDLVAPDAGTYIVDVNGYAAGSSGSPIPFRLDTYALDPTATLGSFTATPNPVPVTATQPTSFTVSWSGLQAGARYLGLVDYDGSLSPTAVTVSTGS</sequence>
<evidence type="ECO:0000256" key="7">
    <source>
        <dbReference type="SAM" id="SignalP"/>
    </source>
</evidence>
<feature type="active site" description="Charge relay system" evidence="5">
    <location>
        <position position="612"/>
    </location>
</feature>
<evidence type="ECO:0000313" key="12">
    <source>
        <dbReference type="Proteomes" id="UP001501495"/>
    </source>
</evidence>
<feature type="signal peptide" evidence="7">
    <location>
        <begin position="1"/>
        <end position="39"/>
    </location>
</feature>
<reference evidence="12" key="1">
    <citation type="journal article" date="2019" name="Int. J. Syst. Evol. Microbiol.">
        <title>The Global Catalogue of Microorganisms (GCM) 10K type strain sequencing project: providing services to taxonomists for standard genome sequencing and annotation.</title>
        <authorList>
            <consortium name="The Broad Institute Genomics Platform"/>
            <consortium name="The Broad Institute Genome Sequencing Center for Infectious Disease"/>
            <person name="Wu L."/>
            <person name="Ma J."/>
        </authorList>
    </citation>
    <scope>NUCLEOTIDE SEQUENCE [LARGE SCALE GENOMIC DNA]</scope>
    <source>
        <strain evidence="12">JCM 16703</strain>
    </source>
</reference>
<evidence type="ECO:0000256" key="4">
    <source>
        <dbReference type="ARBA" id="ARBA00022825"/>
    </source>
</evidence>
<evidence type="ECO:0000313" key="11">
    <source>
        <dbReference type="EMBL" id="GAA4123744.1"/>
    </source>
</evidence>
<gene>
    <name evidence="11" type="ORF">GCM10022215_30720</name>
</gene>
<feature type="active site" description="Charge relay system" evidence="5">
    <location>
        <position position="288"/>
    </location>
</feature>